<evidence type="ECO:0000313" key="3">
    <source>
        <dbReference type="EMBL" id="KAK5996950.1"/>
    </source>
</evidence>
<comment type="caution">
    <text evidence="3">The sequence shown here is derived from an EMBL/GenBank/DDBJ whole genome shotgun (WGS) entry which is preliminary data.</text>
</comment>
<dbReference type="EMBL" id="JAVFKD010000002">
    <property type="protein sequence ID" value="KAK5996950.1"/>
    <property type="molecule type" value="Genomic_DNA"/>
</dbReference>
<feature type="region of interest" description="Disordered" evidence="1">
    <location>
        <begin position="1"/>
        <end position="177"/>
    </location>
</feature>
<evidence type="ECO:0000313" key="4">
    <source>
        <dbReference type="Proteomes" id="UP001338125"/>
    </source>
</evidence>
<feature type="compositionally biased region" description="Basic and acidic residues" evidence="1">
    <location>
        <begin position="118"/>
        <end position="137"/>
    </location>
</feature>
<evidence type="ECO:0000256" key="1">
    <source>
        <dbReference type="SAM" id="MobiDB-lite"/>
    </source>
</evidence>
<protein>
    <submittedName>
        <fullName evidence="3">Uncharacterized protein</fullName>
    </submittedName>
</protein>
<keyword evidence="2" id="KW-1133">Transmembrane helix</keyword>
<evidence type="ECO:0000256" key="2">
    <source>
        <dbReference type="SAM" id="Phobius"/>
    </source>
</evidence>
<proteinExistence type="predicted"/>
<organism evidence="3 4">
    <name type="scientific">Cladobotryum mycophilum</name>
    <dbReference type="NCBI Taxonomy" id="491253"/>
    <lineage>
        <taxon>Eukaryota</taxon>
        <taxon>Fungi</taxon>
        <taxon>Dikarya</taxon>
        <taxon>Ascomycota</taxon>
        <taxon>Pezizomycotina</taxon>
        <taxon>Sordariomycetes</taxon>
        <taxon>Hypocreomycetidae</taxon>
        <taxon>Hypocreales</taxon>
        <taxon>Hypocreaceae</taxon>
        <taxon>Cladobotryum</taxon>
    </lineage>
</organism>
<keyword evidence="2" id="KW-0472">Membrane</keyword>
<feature type="compositionally biased region" description="Basic and acidic residues" evidence="1">
    <location>
        <begin position="84"/>
        <end position="108"/>
    </location>
</feature>
<gene>
    <name evidence="3" type="ORF">PT974_02298</name>
</gene>
<accession>A0ABR0SYX2</accession>
<feature type="transmembrane region" description="Helical" evidence="2">
    <location>
        <begin position="318"/>
        <end position="340"/>
    </location>
</feature>
<reference evidence="3 4" key="1">
    <citation type="submission" date="2024-01" db="EMBL/GenBank/DDBJ databases">
        <title>Complete genome of Cladobotryum mycophilum ATHUM6906.</title>
        <authorList>
            <person name="Christinaki A.C."/>
            <person name="Myridakis A.I."/>
            <person name="Kouvelis V.N."/>
        </authorList>
    </citation>
    <scope>NUCLEOTIDE SEQUENCE [LARGE SCALE GENOMIC DNA]</scope>
    <source>
        <strain evidence="3 4">ATHUM6906</strain>
    </source>
</reference>
<sequence>MDMDSPKTRTPMKSVEPQPMMESPASKVQMDKPQTNGQYTPRATPVTTTAASPQATIPASSGPLPPTTTVIPMRPAAAAAAADNRSENRYSEQRYPEQQQRSDPRYQDQQRYPGPDQKYQEQKYPDQQRYPDPRYPDPRNPQQQFTDQRYPEQQRFPDPRFPEPPAGTLDYPPRPPMQIQTPLSAPNTPLDIKSVKSTCQQNLQELIRLQRQRHSFGATAGAGDLEWQIRGQTGVLLEQLKTLQAEVRKMAKSAQNHRWRRWLIGGFIATFVPIIRKLFRRGGDSESRMSSNNTEYAFRKTKGLITRIKDSVLRHGHWASMAFFVFAVLFVFQNEVTFRVSKTIYKRIRKLVGRIEYGDDNISERDLKVFEGWRWRVMLW</sequence>
<feature type="compositionally biased region" description="Basic and acidic residues" evidence="1">
    <location>
        <begin position="149"/>
        <end position="161"/>
    </location>
</feature>
<name>A0ABR0SYX2_9HYPO</name>
<keyword evidence="4" id="KW-1185">Reference proteome</keyword>
<dbReference type="Proteomes" id="UP001338125">
    <property type="component" value="Unassembled WGS sequence"/>
</dbReference>
<feature type="compositionally biased region" description="Low complexity" evidence="1">
    <location>
        <begin position="40"/>
        <end position="56"/>
    </location>
</feature>
<keyword evidence="2" id="KW-0812">Transmembrane</keyword>
<feature type="transmembrane region" description="Helical" evidence="2">
    <location>
        <begin position="259"/>
        <end position="279"/>
    </location>
</feature>